<feature type="region of interest" description="Disordered" evidence="1">
    <location>
        <begin position="1"/>
        <end position="26"/>
    </location>
</feature>
<feature type="compositionally biased region" description="Polar residues" evidence="1">
    <location>
        <begin position="13"/>
        <end position="24"/>
    </location>
</feature>
<organism evidence="2 3">
    <name type="scientific">Polyplax serrata</name>
    <name type="common">Common mouse louse</name>
    <dbReference type="NCBI Taxonomy" id="468196"/>
    <lineage>
        <taxon>Eukaryota</taxon>
        <taxon>Metazoa</taxon>
        <taxon>Ecdysozoa</taxon>
        <taxon>Arthropoda</taxon>
        <taxon>Hexapoda</taxon>
        <taxon>Insecta</taxon>
        <taxon>Pterygota</taxon>
        <taxon>Neoptera</taxon>
        <taxon>Paraneoptera</taxon>
        <taxon>Psocodea</taxon>
        <taxon>Troctomorpha</taxon>
        <taxon>Phthiraptera</taxon>
        <taxon>Anoplura</taxon>
        <taxon>Polyplacidae</taxon>
        <taxon>Polyplax</taxon>
    </lineage>
</organism>
<dbReference type="EMBL" id="JAWJWF010000007">
    <property type="protein sequence ID" value="KAK6630767.1"/>
    <property type="molecule type" value="Genomic_DNA"/>
</dbReference>
<sequence length="78" mass="8554">MAERWAPGKTGPPKSSASTATGQKSIRKTWSGVFARETHQTSLSGMFQYVSSFQKSQSWSPPTQANPWAMRFGEGAPF</sequence>
<comment type="caution">
    <text evidence="2">The sequence shown here is derived from an EMBL/GenBank/DDBJ whole genome shotgun (WGS) entry which is preliminary data.</text>
</comment>
<dbReference type="Proteomes" id="UP001359485">
    <property type="component" value="Unassembled WGS sequence"/>
</dbReference>
<accession>A0ABR1AX67</accession>
<keyword evidence="3" id="KW-1185">Reference proteome</keyword>
<feature type="region of interest" description="Disordered" evidence="1">
    <location>
        <begin position="59"/>
        <end position="78"/>
    </location>
</feature>
<evidence type="ECO:0000313" key="2">
    <source>
        <dbReference type="EMBL" id="KAK6630767.1"/>
    </source>
</evidence>
<name>A0ABR1AX67_POLSC</name>
<proteinExistence type="predicted"/>
<reference evidence="2 3" key="1">
    <citation type="submission" date="2023-09" db="EMBL/GenBank/DDBJ databases">
        <title>Genomes of two closely related lineages of the louse Polyplax serrata with different host specificities.</title>
        <authorList>
            <person name="Martinu J."/>
            <person name="Tarabai H."/>
            <person name="Stefka J."/>
            <person name="Hypsa V."/>
        </authorList>
    </citation>
    <scope>NUCLEOTIDE SEQUENCE [LARGE SCALE GENOMIC DNA]</scope>
    <source>
        <strain evidence="2">98ZLc_SE</strain>
    </source>
</reference>
<gene>
    <name evidence="2" type="ORF">RUM44_002936</name>
</gene>
<evidence type="ECO:0000256" key="1">
    <source>
        <dbReference type="SAM" id="MobiDB-lite"/>
    </source>
</evidence>
<protein>
    <submittedName>
        <fullName evidence="2">Uncharacterized protein</fullName>
    </submittedName>
</protein>
<evidence type="ECO:0000313" key="3">
    <source>
        <dbReference type="Proteomes" id="UP001359485"/>
    </source>
</evidence>